<proteinExistence type="predicted"/>
<gene>
    <name evidence="2" type="ORF">GGX14DRAFT_396578</name>
</gene>
<protein>
    <submittedName>
        <fullName evidence="2">Uncharacterized protein</fullName>
    </submittedName>
</protein>
<feature type="compositionally biased region" description="Basic and acidic residues" evidence="1">
    <location>
        <begin position="18"/>
        <end position="29"/>
    </location>
</feature>
<feature type="compositionally biased region" description="Basic and acidic residues" evidence="1">
    <location>
        <begin position="133"/>
        <end position="143"/>
    </location>
</feature>
<feature type="compositionally biased region" description="Basic and acidic residues" evidence="1">
    <location>
        <begin position="298"/>
        <end position="320"/>
    </location>
</feature>
<sequence length="417" mass="47117">MEHPDMKRSAGTEVSRAAAERRGKPDRNRGGNVGPSRRKAERRDEVKRKADGARRNRAKQDRCLKWTGSNRVAFPQERRRSQRYPEKPQEHVTNLETTGSEESRSQKRASEGPKASINGPEASGEGCGASIKDQNRPVKDDGCPRGTRIQLMTFANDRRDRLEYRDDRKKRVRTQNTDRHTDRNVAGTRYPGTGTDGESDRERLIHRIAEDSSLGCQPKPKSSHNTAHWSADRDPRAERTVQGQCHKVVKSKISEPRRNTEEFKLRISDSERKSKPEKIVRGVGQLDGMRKSSGSARQRADKPRDGQTPGRETERRREGEFEYTVKNQTDVMPKLQRNKADVGIDPNARSAQGRSGRSGPKASGARNWIKHKSLGSPNEKYGTCEESNDQAYKARKSEREDRGCTQTRTKVSGPEPS</sequence>
<feature type="compositionally biased region" description="Basic and acidic residues" evidence="1">
    <location>
        <begin position="198"/>
        <end position="210"/>
    </location>
</feature>
<feature type="compositionally biased region" description="Basic and acidic residues" evidence="1">
    <location>
        <begin position="41"/>
        <end position="64"/>
    </location>
</feature>
<feature type="compositionally biased region" description="Polar residues" evidence="1">
    <location>
        <begin position="91"/>
        <end position="100"/>
    </location>
</feature>
<feature type="compositionally biased region" description="Basic and acidic residues" evidence="1">
    <location>
        <begin position="156"/>
        <end position="169"/>
    </location>
</feature>
<organism evidence="2 3">
    <name type="scientific">Mycena pura</name>
    <dbReference type="NCBI Taxonomy" id="153505"/>
    <lineage>
        <taxon>Eukaryota</taxon>
        <taxon>Fungi</taxon>
        <taxon>Dikarya</taxon>
        <taxon>Basidiomycota</taxon>
        <taxon>Agaricomycotina</taxon>
        <taxon>Agaricomycetes</taxon>
        <taxon>Agaricomycetidae</taxon>
        <taxon>Agaricales</taxon>
        <taxon>Marasmiineae</taxon>
        <taxon>Mycenaceae</taxon>
        <taxon>Mycena</taxon>
    </lineage>
</organism>
<feature type="compositionally biased region" description="Basic and acidic residues" evidence="1">
    <location>
        <begin position="230"/>
        <end position="239"/>
    </location>
</feature>
<feature type="compositionally biased region" description="Basic and acidic residues" evidence="1">
    <location>
        <begin position="1"/>
        <end position="10"/>
    </location>
</feature>
<keyword evidence="3" id="KW-1185">Reference proteome</keyword>
<evidence type="ECO:0000313" key="2">
    <source>
        <dbReference type="EMBL" id="KAJ7207156.1"/>
    </source>
</evidence>
<dbReference type="EMBL" id="JARJCW010000037">
    <property type="protein sequence ID" value="KAJ7207156.1"/>
    <property type="molecule type" value="Genomic_DNA"/>
</dbReference>
<feature type="compositionally biased region" description="Basic and acidic residues" evidence="1">
    <location>
        <begin position="76"/>
        <end position="90"/>
    </location>
</feature>
<feature type="compositionally biased region" description="Basic and acidic residues" evidence="1">
    <location>
        <begin position="101"/>
        <end position="111"/>
    </location>
</feature>
<dbReference type="Proteomes" id="UP001219525">
    <property type="component" value="Unassembled WGS sequence"/>
</dbReference>
<name>A0AAD6VA93_9AGAR</name>
<feature type="region of interest" description="Disordered" evidence="1">
    <location>
        <begin position="1"/>
        <end position="417"/>
    </location>
</feature>
<accession>A0AAD6VA93</accession>
<feature type="compositionally biased region" description="Basic and acidic residues" evidence="1">
    <location>
        <begin position="252"/>
        <end position="280"/>
    </location>
</feature>
<evidence type="ECO:0000313" key="3">
    <source>
        <dbReference type="Proteomes" id="UP001219525"/>
    </source>
</evidence>
<reference evidence="2" key="1">
    <citation type="submission" date="2023-03" db="EMBL/GenBank/DDBJ databases">
        <title>Massive genome expansion in bonnet fungi (Mycena s.s.) driven by repeated elements and novel gene families across ecological guilds.</title>
        <authorList>
            <consortium name="Lawrence Berkeley National Laboratory"/>
            <person name="Harder C.B."/>
            <person name="Miyauchi S."/>
            <person name="Viragh M."/>
            <person name="Kuo A."/>
            <person name="Thoen E."/>
            <person name="Andreopoulos B."/>
            <person name="Lu D."/>
            <person name="Skrede I."/>
            <person name="Drula E."/>
            <person name="Henrissat B."/>
            <person name="Morin E."/>
            <person name="Kohler A."/>
            <person name="Barry K."/>
            <person name="LaButti K."/>
            <person name="Morin E."/>
            <person name="Salamov A."/>
            <person name="Lipzen A."/>
            <person name="Mereny Z."/>
            <person name="Hegedus B."/>
            <person name="Baldrian P."/>
            <person name="Stursova M."/>
            <person name="Weitz H."/>
            <person name="Taylor A."/>
            <person name="Grigoriev I.V."/>
            <person name="Nagy L.G."/>
            <person name="Martin F."/>
            <person name="Kauserud H."/>
        </authorList>
    </citation>
    <scope>NUCLEOTIDE SEQUENCE</scope>
    <source>
        <strain evidence="2">9144</strain>
    </source>
</reference>
<dbReference type="AlphaFoldDB" id="A0AAD6VA93"/>
<evidence type="ECO:0000256" key="1">
    <source>
        <dbReference type="SAM" id="MobiDB-lite"/>
    </source>
</evidence>
<comment type="caution">
    <text evidence="2">The sequence shown here is derived from an EMBL/GenBank/DDBJ whole genome shotgun (WGS) entry which is preliminary data.</text>
</comment>